<evidence type="ECO:0000313" key="1">
    <source>
        <dbReference type="EMBL" id="MBY76958.1"/>
    </source>
</evidence>
<dbReference type="PANTHER" id="PTHR16356:SF1">
    <property type="entry name" value="TRANSMEMBRANE AND COILED-COIL DOMAIN-CONTAINING PROTEIN 6"/>
    <property type="match status" value="1"/>
</dbReference>
<accession>A0A2S2QGU7</accession>
<dbReference type="Gene3D" id="1.25.10.10">
    <property type="entry name" value="Leucine-rich Repeat Variant"/>
    <property type="match status" value="1"/>
</dbReference>
<sequence length="358" mass="41547">MSSTSSIVSVKEKIRYDINVHREQNKQILLNSRRGVIVYEEDIDNVFTIEDMKNLALEIKHRRKVTIKHLKVLKHALLNGQEFILSFYQIQGAVDSLLHFMSSKNEGVQLAAIECICNMALGDKKTCIKLTKIITPYLMIYINSWNFNLSCMSIWTLGNLCDSNEESCKLLQNQNFFCTLIESLKNSTCDEVILNTFYALKLFLKTYIYQLEIEELNKLLLVCFERLNFWKESFWIVYQISCRHDCDLLNANLIKQLFFSIQDEDIIDIKCLVAILRTIGNIVAKDNSSYSANEIIIGLKNSGPFIRNILIKNRQINLNDECAWVLGNVFNVLQITELHNNNYITAEDFNEICNYLFV</sequence>
<dbReference type="EMBL" id="GGMS01007755">
    <property type="protein sequence ID" value="MBY76958.1"/>
    <property type="molecule type" value="Transcribed_RNA"/>
</dbReference>
<protein>
    <submittedName>
        <fullName evidence="1">Uncharacterized protein</fullName>
    </submittedName>
</protein>
<reference evidence="1" key="1">
    <citation type="submission" date="2018-04" db="EMBL/GenBank/DDBJ databases">
        <title>Transcriptome assembly of Sipha flava.</title>
        <authorList>
            <person name="Scully E.D."/>
            <person name="Geib S.M."/>
            <person name="Palmer N.A."/>
            <person name="Koch K."/>
            <person name="Bradshaw J."/>
            <person name="Heng-Moss T."/>
            <person name="Sarath G."/>
        </authorList>
    </citation>
    <scope>NUCLEOTIDE SEQUENCE</scope>
</reference>
<organism evidence="1">
    <name type="scientific">Sipha flava</name>
    <name type="common">yellow sugarcane aphid</name>
    <dbReference type="NCBI Taxonomy" id="143950"/>
    <lineage>
        <taxon>Eukaryota</taxon>
        <taxon>Metazoa</taxon>
        <taxon>Ecdysozoa</taxon>
        <taxon>Arthropoda</taxon>
        <taxon>Hexapoda</taxon>
        <taxon>Insecta</taxon>
        <taxon>Pterygota</taxon>
        <taxon>Neoptera</taxon>
        <taxon>Paraneoptera</taxon>
        <taxon>Hemiptera</taxon>
        <taxon>Sternorrhyncha</taxon>
        <taxon>Aphidomorpha</taxon>
        <taxon>Aphidoidea</taxon>
        <taxon>Aphididae</taxon>
        <taxon>Sipha</taxon>
    </lineage>
</organism>
<dbReference type="OrthoDB" id="21522at2759"/>
<name>A0A2S2QGU7_9HEMI</name>
<dbReference type="SUPFAM" id="SSF48371">
    <property type="entry name" value="ARM repeat"/>
    <property type="match status" value="1"/>
</dbReference>
<dbReference type="AlphaFoldDB" id="A0A2S2QGU7"/>
<dbReference type="InterPro" id="IPR016024">
    <property type="entry name" value="ARM-type_fold"/>
</dbReference>
<proteinExistence type="predicted"/>
<dbReference type="PANTHER" id="PTHR16356">
    <property type="entry name" value="TRANSMEMBRANE AND COILED-COIL DOMAIN-CONTAINING PROTEIN 6 TMCO6"/>
    <property type="match status" value="1"/>
</dbReference>
<dbReference type="InterPro" id="IPR011989">
    <property type="entry name" value="ARM-like"/>
</dbReference>
<gene>
    <name evidence="1" type="ORF">g.5833</name>
</gene>